<feature type="compositionally biased region" description="Basic and acidic residues" evidence="1">
    <location>
        <begin position="233"/>
        <end position="254"/>
    </location>
</feature>
<evidence type="ECO:0000313" key="3">
    <source>
        <dbReference type="EMBL" id="EGT36292.1"/>
    </source>
</evidence>
<organism evidence="4">
    <name type="scientific">Caenorhabditis brenneri</name>
    <name type="common">Nematode worm</name>
    <dbReference type="NCBI Taxonomy" id="135651"/>
    <lineage>
        <taxon>Eukaryota</taxon>
        <taxon>Metazoa</taxon>
        <taxon>Ecdysozoa</taxon>
        <taxon>Nematoda</taxon>
        <taxon>Chromadorea</taxon>
        <taxon>Rhabditida</taxon>
        <taxon>Rhabditina</taxon>
        <taxon>Rhabditomorpha</taxon>
        <taxon>Rhabditoidea</taxon>
        <taxon>Rhabditidae</taxon>
        <taxon>Peloderinae</taxon>
        <taxon>Caenorhabditis</taxon>
    </lineage>
</organism>
<dbReference type="InterPro" id="IPR013087">
    <property type="entry name" value="Znf_C2H2_type"/>
</dbReference>
<dbReference type="eggNOG" id="ENOG502TGK8">
    <property type="taxonomic scope" value="Eukaryota"/>
</dbReference>
<evidence type="ECO:0000256" key="1">
    <source>
        <dbReference type="SAM" id="MobiDB-lite"/>
    </source>
</evidence>
<evidence type="ECO:0000313" key="4">
    <source>
        <dbReference type="Proteomes" id="UP000008068"/>
    </source>
</evidence>
<dbReference type="PROSITE" id="PS00028">
    <property type="entry name" value="ZINC_FINGER_C2H2_1"/>
    <property type="match status" value="1"/>
</dbReference>
<gene>
    <name evidence="3" type="ORF">CAEBREN_28564</name>
</gene>
<feature type="region of interest" description="Disordered" evidence="1">
    <location>
        <begin position="224"/>
        <end position="254"/>
    </location>
</feature>
<dbReference type="InParanoid" id="G0NRU8"/>
<name>G0NRU8_CAEBE</name>
<dbReference type="OrthoDB" id="5811778at2759"/>
<dbReference type="EMBL" id="GL379933">
    <property type="protein sequence ID" value="EGT36292.1"/>
    <property type="molecule type" value="Genomic_DNA"/>
</dbReference>
<sequence>MPKVKKEKFILANHKLKHICSSSPEEMKDYLDVLQKNHLVFQNNYDDQQDDDMSSEVSQQIIPTNQEILEQWALCDSQVRIGRNRNTRTKRQAEHVIKIHARDEFFGVEIDKRYQCMRCDKKLPVSKSPCEHMSEYHNHSDVEIEFRDLWTKEQTSIFNSVLEACFERHLPVPRSRRIRNGNAWVIAPKAAYKILLGDEVVQINTLSEKTRCVVEKNHNVQFNLEEEDEEEEKGPSVEHRDTVRSSEDDELYIHDEVDYEDFEFRMDDHEC</sequence>
<feature type="domain" description="C2H2-type" evidence="2">
    <location>
        <begin position="116"/>
        <end position="137"/>
    </location>
</feature>
<dbReference type="HOGENOM" id="CLU_1027541_0_0_1"/>
<dbReference type="AlphaFoldDB" id="G0NRU8"/>
<evidence type="ECO:0000259" key="2">
    <source>
        <dbReference type="PROSITE" id="PS00028"/>
    </source>
</evidence>
<keyword evidence="4" id="KW-1185">Reference proteome</keyword>
<protein>
    <recommendedName>
        <fullName evidence="2">C2H2-type domain-containing protein</fullName>
    </recommendedName>
</protein>
<dbReference type="FunCoup" id="G0NRU8">
    <property type="interactions" value="1721"/>
</dbReference>
<dbReference type="Proteomes" id="UP000008068">
    <property type="component" value="Unassembled WGS sequence"/>
</dbReference>
<accession>G0NRU8</accession>
<reference evidence="4" key="1">
    <citation type="submission" date="2011-07" db="EMBL/GenBank/DDBJ databases">
        <authorList>
            <consortium name="Caenorhabditis brenneri Sequencing and Analysis Consortium"/>
            <person name="Wilson R.K."/>
        </authorList>
    </citation>
    <scope>NUCLEOTIDE SEQUENCE [LARGE SCALE GENOMIC DNA]</scope>
    <source>
        <strain evidence="4">PB2801</strain>
    </source>
</reference>
<proteinExistence type="predicted"/>
<dbReference type="STRING" id="135651.G0NRU8"/>